<dbReference type="RefSeq" id="WP_356711014.1">
    <property type="nucleotide sequence ID" value="NZ_JBEXIP010000021.1"/>
</dbReference>
<dbReference type="SMART" id="SM00191">
    <property type="entry name" value="Int_alpha"/>
    <property type="match status" value="5"/>
</dbReference>
<keyword evidence="3" id="KW-0378">Hydrolase</keyword>
<feature type="chain" id="PRO_5047065313" evidence="6">
    <location>
        <begin position="28"/>
        <end position="483"/>
    </location>
</feature>
<reference evidence="7 8" key="1">
    <citation type="submission" date="2024-06" db="EMBL/GenBank/DDBJ databases">
        <title>The Natural Products Discovery Center: Release of the First 8490 Sequenced Strains for Exploring Actinobacteria Biosynthetic Diversity.</title>
        <authorList>
            <person name="Kalkreuter E."/>
            <person name="Kautsar S.A."/>
            <person name="Yang D."/>
            <person name="Bader C.D."/>
            <person name="Teijaro C.N."/>
            <person name="Fluegel L."/>
            <person name="Davis C.M."/>
            <person name="Simpson J.R."/>
            <person name="Lauterbach L."/>
            <person name="Steele A.D."/>
            <person name="Gui C."/>
            <person name="Meng S."/>
            <person name="Li G."/>
            <person name="Viehrig K."/>
            <person name="Ye F."/>
            <person name="Su P."/>
            <person name="Kiefer A.F."/>
            <person name="Nichols A."/>
            <person name="Cepeda A.J."/>
            <person name="Yan W."/>
            <person name="Fan B."/>
            <person name="Jiang Y."/>
            <person name="Adhikari A."/>
            <person name="Zheng C.-J."/>
            <person name="Schuster L."/>
            <person name="Cowan T.M."/>
            <person name="Smanski M.J."/>
            <person name="Chevrette M.G."/>
            <person name="De Carvalho L.P.S."/>
            <person name="Shen B."/>
        </authorList>
    </citation>
    <scope>NUCLEOTIDE SEQUENCE [LARGE SCALE GENOMIC DNA]</scope>
    <source>
        <strain evidence="7 8">NPDC005137</strain>
    </source>
</reference>
<proteinExistence type="predicted"/>
<evidence type="ECO:0000256" key="3">
    <source>
        <dbReference type="ARBA" id="ARBA00022801"/>
    </source>
</evidence>
<sequence length="483" mass="48140">MRKRTLVLAAAMLTTTTLLGFPAPAIAAAAKYADDFNGDGYRDLVVGAPDATVSGKAEAGAVVVLYGSATGPSTTKKQLISQATAGVVGAAEAYDRFGESVASADLDADGYADLLVGSPYEDVGDASNRGSVTVLWGSSQGLRTGVALSTPSPAFGGDGCSFGTGLAATSPTAISRALVSVPGWCAVRTLSGPVSRTGKPASSALFVDNPSAEDTLLGDLDNNGHPDHVEISVGLGDHPAGGVFVNPHDTQTYEPPLPTDGDNATIGDVNGDGYRDLVIGNPGDMTADGTPRPGIGHLGGQIAIWPGGAQGIDPTATPILIHQDTPGVPGSAESDDSFGADVSVADINQDGYGDIAVGVPGEDLSGTRNAGSVIVIPGSATGPTGAGSTSITQNSVGVPGTSEHSDRFGATVRLADFTKDGRPDLAVGTPGEYAPGANRATGGVWVFKASSTGLNLATSYSIMAGSVGLPTTTDTSWSSVLAP</sequence>
<dbReference type="PRINTS" id="PR01185">
    <property type="entry name" value="INTEGRINA"/>
</dbReference>
<comment type="caution">
    <text evidence="7">The sequence shown here is derived from an EMBL/GenBank/DDBJ whole genome shotgun (WGS) entry which is preliminary data.</text>
</comment>
<evidence type="ECO:0000313" key="7">
    <source>
        <dbReference type="EMBL" id="MET8435931.1"/>
    </source>
</evidence>
<dbReference type="InterPro" id="IPR000413">
    <property type="entry name" value="Integrin_alpha"/>
</dbReference>
<keyword evidence="4" id="KW-0325">Glycoprotein</keyword>
<dbReference type="Gene3D" id="2.130.10.130">
    <property type="entry name" value="Integrin alpha, N-terminal"/>
    <property type="match status" value="3"/>
</dbReference>
<organism evidence="7 8">
    <name type="scientific">Streptomyces sp. 900116325</name>
    <dbReference type="NCBI Taxonomy" id="3154295"/>
    <lineage>
        <taxon>Bacteria</taxon>
        <taxon>Bacillati</taxon>
        <taxon>Actinomycetota</taxon>
        <taxon>Actinomycetes</taxon>
        <taxon>Kitasatosporales</taxon>
        <taxon>Streptomycetaceae</taxon>
        <taxon>Streptomyces</taxon>
    </lineage>
</organism>
<evidence type="ECO:0000256" key="6">
    <source>
        <dbReference type="SAM" id="SignalP"/>
    </source>
</evidence>
<dbReference type="InterPro" id="IPR028994">
    <property type="entry name" value="Integrin_alpha_N"/>
</dbReference>
<dbReference type="EMBL" id="JBEXIP010000021">
    <property type="protein sequence ID" value="MET8435931.1"/>
    <property type="molecule type" value="Genomic_DNA"/>
</dbReference>
<dbReference type="Pfam" id="PF01839">
    <property type="entry name" value="FG-GAP"/>
    <property type="match status" value="5"/>
</dbReference>
<name>A0ABV2UEN4_9ACTN</name>
<feature type="region of interest" description="Disordered" evidence="5">
    <location>
        <begin position="381"/>
        <end position="405"/>
    </location>
</feature>
<accession>A0ABV2UEN4</accession>
<keyword evidence="8" id="KW-1185">Reference proteome</keyword>
<evidence type="ECO:0000313" key="8">
    <source>
        <dbReference type="Proteomes" id="UP001550044"/>
    </source>
</evidence>
<protein>
    <submittedName>
        <fullName evidence="7">FG-GAP-like repeat-containing protein</fullName>
    </submittedName>
</protein>
<dbReference type="Proteomes" id="UP001550044">
    <property type="component" value="Unassembled WGS sequence"/>
</dbReference>
<dbReference type="InterPro" id="IPR013517">
    <property type="entry name" value="FG-GAP"/>
</dbReference>
<dbReference type="PROSITE" id="PS51470">
    <property type="entry name" value="FG_GAP"/>
    <property type="match status" value="3"/>
</dbReference>
<keyword evidence="2" id="KW-0677">Repeat</keyword>
<feature type="compositionally biased region" description="Low complexity" evidence="5">
    <location>
        <begin position="381"/>
        <end position="392"/>
    </location>
</feature>
<evidence type="ECO:0000256" key="5">
    <source>
        <dbReference type="SAM" id="MobiDB-lite"/>
    </source>
</evidence>
<dbReference type="InterPro" id="IPR013519">
    <property type="entry name" value="Int_alpha_beta-p"/>
</dbReference>
<feature type="signal peptide" evidence="6">
    <location>
        <begin position="1"/>
        <end position="27"/>
    </location>
</feature>
<evidence type="ECO:0000256" key="2">
    <source>
        <dbReference type="ARBA" id="ARBA00022737"/>
    </source>
</evidence>
<evidence type="ECO:0000256" key="1">
    <source>
        <dbReference type="ARBA" id="ARBA00022729"/>
    </source>
</evidence>
<dbReference type="SUPFAM" id="SSF69318">
    <property type="entry name" value="Integrin alpha N-terminal domain"/>
    <property type="match status" value="1"/>
</dbReference>
<dbReference type="PANTHER" id="PTHR23221">
    <property type="entry name" value="GLYCOSYLPHOSPHATIDYLINOSITOL PHOSPHOLIPASE D"/>
    <property type="match status" value="1"/>
</dbReference>
<evidence type="ECO:0000256" key="4">
    <source>
        <dbReference type="ARBA" id="ARBA00023180"/>
    </source>
</evidence>
<gene>
    <name evidence="7" type="ORF">ABZV61_24700</name>
</gene>
<dbReference type="PANTHER" id="PTHR23221:SF7">
    <property type="entry name" value="PHOSPHATIDYLINOSITOL-GLYCAN-SPECIFIC PHOSPHOLIPASE D"/>
    <property type="match status" value="1"/>
</dbReference>
<keyword evidence="1 6" id="KW-0732">Signal</keyword>